<keyword evidence="1" id="KW-0732">Signal</keyword>
<reference evidence="3 4" key="1">
    <citation type="submission" date="2016-11" db="EMBL/GenBank/DDBJ databases">
        <authorList>
            <person name="Jaros S."/>
            <person name="Januszkiewicz K."/>
            <person name="Wedrychowicz H."/>
        </authorList>
    </citation>
    <scope>NUCLEOTIDE SEQUENCE [LARGE SCALE GENOMIC DNA]</scope>
    <source>
        <strain evidence="3 4">DSM 13106</strain>
    </source>
</reference>
<protein>
    <recommendedName>
        <fullName evidence="2">Transcobalamin-like C-terminal domain-containing protein</fullName>
    </recommendedName>
</protein>
<feature type="chain" id="PRO_5012770713" description="Transcobalamin-like C-terminal domain-containing protein" evidence="1">
    <location>
        <begin position="31"/>
        <end position="316"/>
    </location>
</feature>
<gene>
    <name evidence="3" type="ORF">SAMN02745180_00905</name>
</gene>
<proteinExistence type="predicted"/>
<dbReference type="RefSeq" id="WP_072743536.1">
    <property type="nucleotide sequence ID" value="NZ_FQXR01000004.1"/>
</dbReference>
<feature type="signal peptide" evidence="1">
    <location>
        <begin position="1"/>
        <end position="30"/>
    </location>
</feature>
<evidence type="ECO:0000313" key="3">
    <source>
        <dbReference type="EMBL" id="SHH74754.1"/>
    </source>
</evidence>
<accession>A0A1M5VI49</accession>
<sequence length="316" mass="35402">MFKRFGKSSKILSLMLALIMVFGLTSTVFATNQGDGILDIWATNGNIHAEMNAVEVGGVTRYTGYIEFPENSAQDLSQVEIKAAFLKKYNLEVNGVNYQDNMPVDFSKGYVDFKLKNKNGTEFRNYKINAGIKGQDINLTVEFNFENAVDWYRGNYSTPGSYNPPVRDNSTEPAAIVIKRVLEELYPGLHLDNEQELVEPIEIRDLKVKVGTTAMDATKYAAADVIKLVGADSGYISEIGKYGGRYTLPDRIFQRTIGAPDFPEDDYMKDRTGWIFKVNNEVANMGASQYKLSETDSNVSWGYTFDWGVDLGGPEW</sequence>
<feature type="domain" description="Transcobalamin-like C-terminal" evidence="2">
    <location>
        <begin position="269"/>
        <end position="303"/>
    </location>
</feature>
<dbReference type="Proteomes" id="UP000184389">
    <property type="component" value="Unassembled WGS sequence"/>
</dbReference>
<dbReference type="OrthoDB" id="1707134at2"/>
<evidence type="ECO:0000313" key="4">
    <source>
        <dbReference type="Proteomes" id="UP000184389"/>
    </source>
</evidence>
<dbReference type="Pfam" id="PF14478">
    <property type="entry name" value="DUF4430"/>
    <property type="match status" value="1"/>
</dbReference>
<evidence type="ECO:0000259" key="2">
    <source>
        <dbReference type="Pfam" id="PF14478"/>
    </source>
</evidence>
<organism evidence="3 4">
    <name type="scientific">Sporanaerobacter acetigenes DSM 13106</name>
    <dbReference type="NCBI Taxonomy" id="1123281"/>
    <lineage>
        <taxon>Bacteria</taxon>
        <taxon>Bacillati</taxon>
        <taxon>Bacillota</taxon>
        <taxon>Tissierellia</taxon>
        <taxon>Tissierellales</taxon>
        <taxon>Sporanaerobacteraceae</taxon>
        <taxon>Sporanaerobacter</taxon>
    </lineage>
</organism>
<dbReference type="EMBL" id="FQXR01000004">
    <property type="protein sequence ID" value="SHH74754.1"/>
    <property type="molecule type" value="Genomic_DNA"/>
</dbReference>
<keyword evidence="4" id="KW-1185">Reference proteome</keyword>
<evidence type="ECO:0000256" key="1">
    <source>
        <dbReference type="SAM" id="SignalP"/>
    </source>
</evidence>
<dbReference type="STRING" id="1123281.SAMN02745180_00905"/>
<name>A0A1M5VI49_9FIRM</name>
<dbReference type="InterPro" id="IPR027954">
    <property type="entry name" value="Transcobalamin-like_C"/>
</dbReference>
<dbReference type="AlphaFoldDB" id="A0A1M5VI49"/>